<dbReference type="RefSeq" id="WP_015184277.1">
    <property type="nucleotide sequence ID" value="NC_019738.1"/>
</dbReference>
<proteinExistence type="predicted"/>
<evidence type="ECO:0000313" key="2">
    <source>
        <dbReference type="EMBL" id="AFZ20141.1"/>
    </source>
</evidence>
<accession>K9WK14</accession>
<gene>
    <name evidence="2" type="ORF">Mic7113_4448</name>
</gene>
<feature type="region of interest" description="Disordered" evidence="1">
    <location>
        <begin position="138"/>
        <end position="211"/>
    </location>
</feature>
<dbReference type="KEGG" id="mic:Mic7113_4448"/>
<dbReference type="STRING" id="1173027.Mic7113_4448"/>
<dbReference type="OrthoDB" id="557970at2"/>
<reference evidence="2 3" key="1">
    <citation type="submission" date="2012-06" db="EMBL/GenBank/DDBJ databases">
        <title>Finished chromosome of genome of Microcoleus sp. PCC 7113.</title>
        <authorList>
            <consortium name="US DOE Joint Genome Institute"/>
            <person name="Gugger M."/>
            <person name="Coursin T."/>
            <person name="Rippka R."/>
            <person name="Tandeau De Marsac N."/>
            <person name="Huntemann M."/>
            <person name="Wei C.-L."/>
            <person name="Han J."/>
            <person name="Detter J.C."/>
            <person name="Han C."/>
            <person name="Tapia R."/>
            <person name="Chen A."/>
            <person name="Kyrpides N."/>
            <person name="Mavromatis K."/>
            <person name="Markowitz V."/>
            <person name="Szeto E."/>
            <person name="Ivanova N."/>
            <person name="Pagani I."/>
            <person name="Pati A."/>
            <person name="Goodwin L."/>
            <person name="Nordberg H.P."/>
            <person name="Cantor M.N."/>
            <person name="Hua S.X."/>
            <person name="Woyke T."/>
            <person name="Kerfeld C.A."/>
        </authorList>
    </citation>
    <scope>NUCLEOTIDE SEQUENCE [LARGE SCALE GENOMIC DNA]</scope>
    <source>
        <strain evidence="2 3">PCC 7113</strain>
    </source>
</reference>
<protein>
    <submittedName>
        <fullName evidence="2">Uncharacterized protein</fullName>
    </submittedName>
</protein>
<dbReference type="eggNOG" id="ENOG502ZBSP">
    <property type="taxonomic scope" value="Bacteria"/>
</dbReference>
<name>K9WK14_9CYAN</name>
<organism evidence="2 3">
    <name type="scientific">Allocoleopsis franciscana PCC 7113</name>
    <dbReference type="NCBI Taxonomy" id="1173027"/>
    <lineage>
        <taxon>Bacteria</taxon>
        <taxon>Bacillati</taxon>
        <taxon>Cyanobacteriota</taxon>
        <taxon>Cyanophyceae</taxon>
        <taxon>Coleofasciculales</taxon>
        <taxon>Coleofasciculaceae</taxon>
        <taxon>Allocoleopsis</taxon>
        <taxon>Allocoleopsis franciscana</taxon>
    </lineage>
</organism>
<feature type="compositionally biased region" description="Low complexity" evidence="1">
    <location>
        <begin position="193"/>
        <end position="207"/>
    </location>
</feature>
<sequence>MSKETFTQCSHRDLLFEHRPDKNPVKLELKDLPNLSKNGLASPLRQASSVAIYTLAALAAQDFAHQAFAAPVVDLAQQSQIKQAGDGLPTAAEEARLASSQSAVASPESLNVQEFAPEFAQASAPLVTPSSLGESEAVAPTLKTAASESIRANMAPPGTEVRLARTSVQNEPSIRGVETEPSQQFLEREENFSSTASASPASNSPSPSRNPQLVAAKNLAALQSNSARDLQGVPTLEWSATSLSNREIPTLPGTVNPEQTRDIVAQATPTSSCLAYAPASQEAVNSQQTGKVVAQAVQTRFCPPVETLRQAEGLQNELRDLENVKVDQGFEASPALSIYIPTGFGADNNTGFIGATFQERTRYSNVSDGGAVIGVGLGDAQKAVGVELSYTTASFGGSRDFGGGGFNAKVHRQIGDGLAVAAGWNGFANLGGRNDFENSIYGVVSKVFRTRDDINSLFSRVAVTAGVGNGQFRTEDAVAKDDGGIGVFGNVAVRVARPVSLIAEWSGQDLGVGLSLAPFKNIPLVITPAVRDIVGAGDGPRFVLGTGLAFKF</sequence>
<evidence type="ECO:0000313" key="3">
    <source>
        <dbReference type="Proteomes" id="UP000010471"/>
    </source>
</evidence>
<evidence type="ECO:0000256" key="1">
    <source>
        <dbReference type="SAM" id="MobiDB-lite"/>
    </source>
</evidence>
<dbReference type="EMBL" id="CP003630">
    <property type="protein sequence ID" value="AFZ20141.1"/>
    <property type="molecule type" value="Genomic_DNA"/>
</dbReference>
<dbReference type="AlphaFoldDB" id="K9WK14"/>
<dbReference type="HOGENOM" id="CLU_036387_0_0_3"/>
<keyword evidence="3" id="KW-1185">Reference proteome</keyword>
<dbReference type="Proteomes" id="UP000010471">
    <property type="component" value="Chromosome"/>
</dbReference>